<dbReference type="SMART" id="SM00382">
    <property type="entry name" value="AAA"/>
    <property type="match status" value="1"/>
</dbReference>
<dbReference type="EMBL" id="PFMD01000002">
    <property type="protein sequence ID" value="PIY97315.1"/>
    <property type="molecule type" value="Genomic_DNA"/>
</dbReference>
<proteinExistence type="predicted"/>
<keyword evidence="3" id="KW-1003">Cell membrane</keyword>
<dbReference type="FunFam" id="3.40.50.300:FF:000221">
    <property type="entry name" value="Multidrug ABC transporter ATP-binding protein"/>
    <property type="match status" value="1"/>
</dbReference>
<evidence type="ECO:0000256" key="3">
    <source>
        <dbReference type="ARBA" id="ARBA00022475"/>
    </source>
</evidence>
<dbReference type="GO" id="GO:0140359">
    <property type="term" value="F:ABC-type transporter activity"/>
    <property type="evidence" value="ECO:0007669"/>
    <property type="project" value="InterPro"/>
</dbReference>
<dbReference type="GO" id="GO:0016887">
    <property type="term" value="F:ATP hydrolysis activity"/>
    <property type="evidence" value="ECO:0007669"/>
    <property type="project" value="InterPro"/>
</dbReference>
<dbReference type="SUPFAM" id="SSF52540">
    <property type="entry name" value="P-loop containing nucleoside triphosphate hydrolases"/>
    <property type="match status" value="1"/>
</dbReference>
<comment type="subcellular location">
    <subcellularLocation>
        <location evidence="1">Cell membrane</location>
        <topology evidence="1">Multi-pass membrane protein</topology>
    </subcellularLocation>
</comment>
<evidence type="ECO:0000256" key="7">
    <source>
        <dbReference type="ARBA" id="ARBA00022989"/>
    </source>
</evidence>
<keyword evidence="7 9" id="KW-1133">Transmembrane helix</keyword>
<reference evidence="12 13" key="1">
    <citation type="submission" date="2017-09" db="EMBL/GenBank/DDBJ databases">
        <title>Depth-based differentiation of microbial function through sediment-hosted aquifers and enrichment of novel symbionts in the deep terrestrial subsurface.</title>
        <authorList>
            <person name="Probst A.J."/>
            <person name="Ladd B."/>
            <person name="Jarett J.K."/>
            <person name="Geller-Mcgrath D.E."/>
            <person name="Sieber C.M."/>
            <person name="Emerson J.B."/>
            <person name="Anantharaman K."/>
            <person name="Thomas B.C."/>
            <person name="Malmstrom R."/>
            <person name="Stieglmeier M."/>
            <person name="Klingl A."/>
            <person name="Woyke T."/>
            <person name="Ryan C.M."/>
            <person name="Banfield J.F."/>
        </authorList>
    </citation>
    <scope>NUCLEOTIDE SEQUENCE [LARGE SCALE GENOMIC DNA]</scope>
    <source>
        <strain evidence="12">CG_4_10_14_0_8_um_filter_42_10</strain>
    </source>
</reference>
<keyword evidence="6 12" id="KW-0067">ATP-binding</keyword>
<evidence type="ECO:0000259" key="11">
    <source>
        <dbReference type="PROSITE" id="PS50929"/>
    </source>
</evidence>
<dbReference type="Gene3D" id="3.40.50.300">
    <property type="entry name" value="P-loop containing nucleotide triphosphate hydrolases"/>
    <property type="match status" value="1"/>
</dbReference>
<dbReference type="Pfam" id="PF00664">
    <property type="entry name" value="ABC_membrane"/>
    <property type="match status" value="1"/>
</dbReference>
<feature type="transmembrane region" description="Helical" evidence="9">
    <location>
        <begin position="267"/>
        <end position="286"/>
    </location>
</feature>
<dbReference type="InterPro" id="IPR036640">
    <property type="entry name" value="ABC1_TM_sf"/>
</dbReference>
<keyword evidence="8 9" id="KW-0472">Membrane</keyword>
<dbReference type="PANTHER" id="PTHR24221">
    <property type="entry name" value="ATP-BINDING CASSETTE SUB-FAMILY B"/>
    <property type="match status" value="1"/>
</dbReference>
<accession>A0A2M7RKM2</accession>
<dbReference type="PROSITE" id="PS50893">
    <property type="entry name" value="ABC_TRANSPORTER_2"/>
    <property type="match status" value="1"/>
</dbReference>
<evidence type="ECO:0000256" key="5">
    <source>
        <dbReference type="ARBA" id="ARBA00022741"/>
    </source>
</evidence>
<evidence type="ECO:0000256" key="2">
    <source>
        <dbReference type="ARBA" id="ARBA00022448"/>
    </source>
</evidence>
<evidence type="ECO:0000256" key="6">
    <source>
        <dbReference type="ARBA" id="ARBA00022840"/>
    </source>
</evidence>
<dbReference type="InterPro" id="IPR011527">
    <property type="entry name" value="ABC1_TM_dom"/>
</dbReference>
<dbReference type="PROSITE" id="PS50929">
    <property type="entry name" value="ABC_TM1F"/>
    <property type="match status" value="1"/>
</dbReference>
<evidence type="ECO:0000256" key="9">
    <source>
        <dbReference type="SAM" id="Phobius"/>
    </source>
</evidence>
<sequence length="602" mass="67852">MLTLLKKLNEILLPGDKGKLIMLFFLMFVAAILEVVGIGMILTFISIVSDPSKLLNIPWLASILTNIGIDNSRDMLIYGSILLIAIFIFKNVYLIIFYSIQSHFIYNRFSSIATRLFERYMNTPYVFHLKNNTARLIRNITVETTLLGHNVMLPILAIIMDTIMIISIVIFLLVVEPLNTMIVLIIIGGASGMFLRLIRARIHSYGAQSQEERAVMIQGVNEGLGGIKEIMVQNRQPWFVKWFQSSVQNFSKAETYKEIFRLSSKPVIETVAVTGMLLIALVLIWQGRGVESIIPVLTLFGVATFKLMPSLDKVIGNYNLLRYYGYALGPIHDDLINLSPQNQNSQQNSIVDKQKIGLHDRIELEEISYSYPESSKMVLHDLSLTIKRGAAVGFVGASGSGKTTIVDLILGLLECDKGTVKVDGQDIKNNLPGWQKNIGYIPQFIFLSDNTIRNNIAFGLDKDEINEEKVWSAAKMAQLEEFIESLPDGLDTMVGERGMRLSGGQRQRIGIARALYHNPEVLIMDEATSSLDNRTERYVIESIERLKKDRTIIIVAHRLTTVKNCDTLFIIKNGRVVDTGNYQELLKKSNEFNFLVHSPKEN</sequence>
<dbReference type="PROSITE" id="PS00211">
    <property type="entry name" value="ABC_TRANSPORTER_1"/>
    <property type="match status" value="1"/>
</dbReference>
<evidence type="ECO:0000313" key="13">
    <source>
        <dbReference type="Proteomes" id="UP000230779"/>
    </source>
</evidence>
<dbReference type="Pfam" id="PF00005">
    <property type="entry name" value="ABC_tran"/>
    <property type="match status" value="1"/>
</dbReference>
<feature type="transmembrane region" description="Helical" evidence="9">
    <location>
        <begin position="151"/>
        <end position="175"/>
    </location>
</feature>
<evidence type="ECO:0000259" key="10">
    <source>
        <dbReference type="PROSITE" id="PS50893"/>
    </source>
</evidence>
<dbReference type="InterPro" id="IPR003593">
    <property type="entry name" value="AAA+_ATPase"/>
</dbReference>
<feature type="transmembrane region" description="Helical" evidence="9">
    <location>
        <begin position="181"/>
        <end position="198"/>
    </location>
</feature>
<feature type="transmembrane region" description="Helical" evidence="9">
    <location>
        <begin position="75"/>
        <end position="100"/>
    </location>
</feature>
<feature type="domain" description="ABC transporter" evidence="10">
    <location>
        <begin position="362"/>
        <end position="598"/>
    </location>
</feature>
<dbReference type="InterPro" id="IPR039421">
    <property type="entry name" value="Type_1_exporter"/>
</dbReference>
<dbReference type="GO" id="GO:0005886">
    <property type="term" value="C:plasma membrane"/>
    <property type="evidence" value="ECO:0007669"/>
    <property type="project" value="UniProtKB-SubCell"/>
</dbReference>
<protein>
    <submittedName>
        <fullName evidence="12">ABC transporter ATP-binding protein</fullName>
    </submittedName>
</protein>
<dbReference type="SUPFAM" id="SSF90123">
    <property type="entry name" value="ABC transporter transmembrane region"/>
    <property type="match status" value="1"/>
</dbReference>
<feature type="domain" description="ABC transmembrane type-1" evidence="11">
    <location>
        <begin position="21"/>
        <end position="321"/>
    </location>
</feature>
<dbReference type="Gene3D" id="1.20.1560.10">
    <property type="entry name" value="ABC transporter type 1, transmembrane domain"/>
    <property type="match status" value="1"/>
</dbReference>
<dbReference type="PANTHER" id="PTHR24221:SF654">
    <property type="entry name" value="ATP-BINDING CASSETTE SUB-FAMILY B MEMBER 6"/>
    <property type="match status" value="1"/>
</dbReference>
<evidence type="ECO:0000256" key="8">
    <source>
        <dbReference type="ARBA" id="ARBA00023136"/>
    </source>
</evidence>
<comment type="caution">
    <text evidence="12">The sequence shown here is derived from an EMBL/GenBank/DDBJ whole genome shotgun (WGS) entry which is preliminary data.</text>
</comment>
<name>A0A2M7RKM2_9BACT</name>
<dbReference type="Proteomes" id="UP000230779">
    <property type="component" value="Unassembled WGS sequence"/>
</dbReference>
<dbReference type="InterPro" id="IPR027417">
    <property type="entry name" value="P-loop_NTPase"/>
</dbReference>
<dbReference type="GO" id="GO:0034040">
    <property type="term" value="F:ATPase-coupled lipid transmembrane transporter activity"/>
    <property type="evidence" value="ECO:0007669"/>
    <property type="project" value="TreeGrafter"/>
</dbReference>
<evidence type="ECO:0000313" key="12">
    <source>
        <dbReference type="EMBL" id="PIY97315.1"/>
    </source>
</evidence>
<evidence type="ECO:0000256" key="1">
    <source>
        <dbReference type="ARBA" id="ARBA00004651"/>
    </source>
</evidence>
<gene>
    <name evidence="12" type="ORF">COY66_00255</name>
</gene>
<dbReference type="AlphaFoldDB" id="A0A2M7RKM2"/>
<evidence type="ECO:0000256" key="4">
    <source>
        <dbReference type="ARBA" id="ARBA00022692"/>
    </source>
</evidence>
<organism evidence="12 13">
    <name type="scientific">Candidatus Kerfeldbacteria bacterium CG_4_10_14_0_8_um_filter_42_10</name>
    <dbReference type="NCBI Taxonomy" id="2014248"/>
    <lineage>
        <taxon>Bacteria</taxon>
        <taxon>Candidatus Kerfeldiibacteriota</taxon>
    </lineage>
</organism>
<dbReference type="GO" id="GO:0005524">
    <property type="term" value="F:ATP binding"/>
    <property type="evidence" value="ECO:0007669"/>
    <property type="project" value="UniProtKB-KW"/>
</dbReference>
<keyword evidence="2" id="KW-0813">Transport</keyword>
<feature type="transmembrane region" description="Helical" evidence="9">
    <location>
        <begin position="20"/>
        <end position="48"/>
    </location>
</feature>
<dbReference type="InterPro" id="IPR017871">
    <property type="entry name" value="ABC_transporter-like_CS"/>
</dbReference>
<dbReference type="InterPro" id="IPR003439">
    <property type="entry name" value="ABC_transporter-like_ATP-bd"/>
</dbReference>
<keyword evidence="5" id="KW-0547">Nucleotide-binding</keyword>
<keyword evidence="4 9" id="KW-0812">Transmembrane</keyword>